<feature type="transmembrane region" description="Helical" evidence="7">
    <location>
        <begin position="36"/>
        <end position="54"/>
    </location>
</feature>
<dbReference type="Gene3D" id="1.20.1560.10">
    <property type="entry name" value="ABC transporter type 1, transmembrane domain"/>
    <property type="match status" value="1"/>
</dbReference>
<evidence type="ECO:0000256" key="5">
    <source>
        <dbReference type="ARBA" id="ARBA00022989"/>
    </source>
</evidence>
<dbReference type="PANTHER" id="PTHR24221:SF654">
    <property type="entry name" value="ATP-BINDING CASSETTE SUB-FAMILY B MEMBER 6"/>
    <property type="match status" value="1"/>
</dbReference>
<keyword evidence="5 7" id="KW-1133">Transmembrane helix</keyword>
<feature type="transmembrane region" description="Helical" evidence="7">
    <location>
        <begin position="233"/>
        <end position="260"/>
    </location>
</feature>
<evidence type="ECO:0000256" key="6">
    <source>
        <dbReference type="ARBA" id="ARBA00023136"/>
    </source>
</evidence>
<dbReference type="SUPFAM" id="SSF52540">
    <property type="entry name" value="P-loop containing nucleoside triphosphate hydrolases"/>
    <property type="match status" value="1"/>
</dbReference>
<reference evidence="10" key="1">
    <citation type="submission" date="2019-08" db="EMBL/GenBank/DDBJ databases">
        <authorList>
            <person name="Kucharzyk K."/>
            <person name="Murdoch R.W."/>
            <person name="Higgins S."/>
            <person name="Loffler F."/>
        </authorList>
    </citation>
    <scope>NUCLEOTIDE SEQUENCE</scope>
</reference>
<keyword evidence="3" id="KW-0547">Nucleotide-binding</keyword>
<dbReference type="GO" id="GO:0016887">
    <property type="term" value="F:ATP hydrolysis activity"/>
    <property type="evidence" value="ECO:0007669"/>
    <property type="project" value="InterPro"/>
</dbReference>
<evidence type="ECO:0000256" key="3">
    <source>
        <dbReference type="ARBA" id="ARBA00022741"/>
    </source>
</evidence>
<dbReference type="InterPro" id="IPR003439">
    <property type="entry name" value="ABC_transporter-like_ATP-bd"/>
</dbReference>
<comment type="caution">
    <text evidence="10">The sequence shown here is derived from an EMBL/GenBank/DDBJ whole genome shotgun (WGS) entry which is preliminary data.</text>
</comment>
<dbReference type="InterPro" id="IPR011527">
    <property type="entry name" value="ABC1_TM_dom"/>
</dbReference>
<gene>
    <name evidence="10" type="ORF">SDC9_105979</name>
</gene>
<dbReference type="InterPro" id="IPR027417">
    <property type="entry name" value="P-loop_NTPase"/>
</dbReference>
<dbReference type="PROSITE" id="PS00211">
    <property type="entry name" value="ABC_TRANSPORTER_1"/>
    <property type="match status" value="1"/>
</dbReference>
<feature type="domain" description="ABC transporter" evidence="8">
    <location>
        <begin position="311"/>
        <end position="508"/>
    </location>
</feature>
<name>A0A645B3J9_9ZZZZ</name>
<dbReference type="PANTHER" id="PTHR24221">
    <property type="entry name" value="ATP-BINDING CASSETTE SUB-FAMILY B"/>
    <property type="match status" value="1"/>
</dbReference>
<proteinExistence type="predicted"/>
<dbReference type="SUPFAM" id="SSF90123">
    <property type="entry name" value="ABC transporter transmembrane region"/>
    <property type="match status" value="1"/>
</dbReference>
<feature type="transmembrane region" description="Helical" evidence="7">
    <location>
        <begin position="138"/>
        <end position="159"/>
    </location>
</feature>
<evidence type="ECO:0000256" key="1">
    <source>
        <dbReference type="ARBA" id="ARBA00004141"/>
    </source>
</evidence>
<dbReference type="InterPro" id="IPR003593">
    <property type="entry name" value="AAA+_ATPase"/>
</dbReference>
<evidence type="ECO:0000259" key="8">
    <source>
        <dbReference type="PROSITE" id="PS50893"/>
    </source>
</evidence>
<dbReference type="Pfam" id="PF00005">
    <property type="entry name" value="ABC_tran"/>
    <property type="match status" value="1"/>
</dbReference>
<dbReference type="GO" id="GO:0005524">
    <property type="term" value="F:ATP binding"/>
    <property type="evidence" value="ECO:0007669"/>
    <property type="project" value="UniProtKB-KW"/>
</dbReference>
<feature type="transmembrane region" description="Helical" evidence="7">
    <location>
        <begin position="115"/>
        <end position="132"/>
    </location>
</feature>
<dbReference type="PROSITE" id="PS50929">
    <property type="entry name" value="ABC_TM1F"/>
    <property type="match status" value="1"/>
</dbReference>
<dbReference type="SMART" id="SM00382">
    <property type="entry name" value="AAA"/>
    <property type="match status" value="1"/>
</dbReference>
<dbReference type="InterPro" id="IPR017871">
    <property type="entry name" value="ABC_transporter-like_CS"/>
</dbReference>
<sequence length="508" mass="58965">MHTLSSVLGLAIAYLFGVLIDDILLKQKFDLIYEWAYLVLALVIISQVLSFYYYEFSNIDKSQENWKILMGKSLEQLLSFSSKRYGLNEQSYYFNTIIHSASTYADTYTSIHIDLIANIFFVCILLVTVTFLDGWFLLIFVIFIITECACALIPSKLLGNEQKKVLEKRDHFTVVIKNIIDHKREINILNADNVFIENFDDKVEQWYKLMHKYKFLEVLILKIPKVLTQLFNIVYFLVAVLLIKEGIISIGLLLVGYQYLGYLGQPVFDVCDTIIRFRANKENIDRINDLLEEDINEDKIYAEDSKYIFELDQINLYADHAHNKLLYKCDSLKIKKNTFNIIRGRNGTGKSFLLNIISGNTSSEYIEGNVVVDKEMKSLSYLTYPHIYIDGSFKTNLFGIVEKDELMDILNISQELRNKIIHSNPLNLSFGEQQKIALLRVLSMNSKVLFLDEPMSNLDRDTQFNLKNYLTSLKRKQTIFVIMHDKSLDDLADNILKIDNEQLTLEGF</sequence>
<dbReference type="PROSITE" id="PS50893">
    <property type="entry name" value="ABC_TRANSPORTER_2"/>
    <property type="match status" value="1"/>
</dbReference>
<dbReference type="InterPro" id="IPR036640">
    <property type="entry name" value="ABC1_TM_sf"/>
</dbReference>
<keyword evidence="4" id="KW-0067">ATP-binding</keyword>
<evidence type="ECO:0000256" key="7">
    <source>
        <dbReference type="SAM" id="Phobius"/>
    </source>
</evidence>
<dbReference type="EMBL" id="VSSQ01017142">
    <property type="protein sequence ID" value="MPM59141.1"/>
    <property type="molecule type" value="Genomic_DNA"/>
</dbReference>
<dbReference type="GO" id="GO:0016020">
    <property type="term" value="C:membrane"/>
    <property type="evidence" value="ECO:0007669"/>
    <property type="project" value="UniProtKB-SubCell"/>
</dbReference>
<comment type="subcellular location">
    <subcellularLocation>
        <location evidence="1">Membrane</location>
        <topology evidence="1">Multi-pass membrane protein</topology>
    </subcellularLocation>
</comment>
<dbReference type="AlphaFoldDB" id="A0A645B3J9"/>
<organism evidence="10">
    <name type="scientific">bioreactor metagenome</name>
    <dbReference type="NCBI Taxonomy" id="1076179"/>
    <lineage>
        <taxon>unclassified sequences</taxon>
        <taxon>metagenomes</taxon>
        <taxon>ecological metagenomes</taxon>
    </lineage>
</organism>
<dbReference type="InterPro" id="IPR039421">
    <property type="entry name" value="Type_1_exporter"/>
</dbReference>
<evidence type="ECO:0000259" key="9">
    <source>
        <dbReference type="PROSITE" id="PS50929"/>
    </source>
</evidence>
<feature type="domain" description="ABC transmembrane type-1" evidence="9">
    <location>
        <begin position="1"/>
        <end position="279"/>
    </location>
</feature>
<accession>A0A645B3J9</accession>
<keyword evidence="6 7" id="KW-0472">Membrane</keyword>
<evidence type="ECO:0000313" key="10">
    <source>
        <dbReference type="EMBL" id="MPM59141.1"/>
    </source>
</evidence>
<evidence type="ECO:0000256" key="2">
    <source>
        <dbReference type="ARBA" id="ARBA00022692"/>
    </source>
</evidence>
<keyword evidence="2 7" id="KW-0812">Transmembrane</keyword>
<dbReference type="GO" id="GO:0140359">
    <property type="term" value="F:ABC-type transporter activity"/>
    <property type="evidence" value="ECO:0007669"/>
    <property type="project" value="InterPro"/>
</dbReference>
<dbReference type="Pfam" id="PF00664">
    <property type="entry name" value="ABC_membrane"/>
    <property type="match status" value="1"/>
</dbReference>
<evidence type="ECO:0000256" key="4">
    <source>
        <dbReference type="ARBA" id="ARBA00022840"/>
    </source>
</evidence>
<dbReference type="Gene3D" id="3.40.50.300">
    <property type="entry name" value="P-loop containing nucleotide triphosphate hydrolases"/>
    <property type="match status" value="1"/>
</dbReference>
<protein>
    <submittedName>
        <fullName evidence="10">Uncharacterized protein</fullName>
    </submittedName>
</protein>
<dbReference type="GO" id="GO:0034040">
    <property type="term" value="F:ATPase-coupled lipid transmembrane transporter activity"/>
    <property type="evidence" value="ECO:0007669"/>
    <property type="project" value="TreeGrafter"/>
</dbReference>